<dbReference type="AlphaFoldDB" id="A0A0F9VL24"/>
<evidence type="ECO:0000256" key="3">
    <source>
        <dbReference type="ARBA" id="ARBA00022833"/>
    </source>
</evidence>
<dbReference type="InterPro" id="IPR036957">
    <property type="entry name" value="Znf_PARP_sf"/>
</dbReference>
<name>A0A0F9VL24_9ZZZZ</name>
<dbReference type="EMBL" id="LAZR01000330">
    <property type="protein sequence ID" value="KKN74211.1"/>
    <property type="molecule type" value="Genomic_DNA"/>
</dbReference>
<comment type="caution">
    <text evidence="5">The sequence shown here is derived from an EMBL/GenBank/DDBJ whole genome shotgun (WGS) entry which is preliminary data.</text>
</comment>
<evidence type="ECO:0000256" key="2">
    <source>
        <dbReference type="ARBA" id="ARBA00022771"/>
    </source>
</evidence>
<organism evidence="5">
    <name type="scientific">marine sediment metagenome</name>
    <dbReference type="NCBI Taxonomy" id="412755"/>
    <lineage>
        <taxon>unclassified sequences</taxon>
        <taxon>metagenomes</taxon>
        <taxon>ecological metagenomes</taxon>
    </lineage>
</organism>
<evidence type="ECO:0000313" key="5">
    <source>
        <dbReference type="EMBL" id="KKN74211.1"/>
    </source>
</evidence>
<dbReference type="GO" id="GO:0008270">
    <property type="term" value="F:zinc ion binding"/>
    <property type="evidence" value="ECO:0007669"/>
    <property type="project" value="UniProtKB-KW"/>
</dbReference>
<keyword evidence="1" id="KW-0479">Metal-binding</keyword>
<reference evidence="5" key="1">
    <citation type="journal article" date="2015" name="Nature">
        <title>Complex archaea that bridge the gap between prokaryotes and eukaryotes.</title>
        <authorList>
            <person name="Spang A."/>
            <person name="Saw J.H."/>
            <person name="Jorgensen S.L."/>
            <person name="Zaremba-Niedzwiedzka K."/>
            <person name="Martijn J."/>
            <person name="Lind A.E."/>
            <person name="van Eijk R."/>
            <person name="Schleper C."/>
            <person name="Guy L."/>
            <person name="Ettema T.J."/>
        </authorList>
    </citation>
    <scope>NUCLEOTIDE SEQUENCE</scope>
</reference>
<accession>A0A0F9VL24</accession>
<dbReference type="GO" id="GO:0003677">
    <property type="term" value="F:DNA binding"/>
    <property type="evidence" value="ECO:0007669"/>
    <property type="project" value="InterPro"/>
</dbReference>
<feature type="domain" description="PARP-type" evidence="4">
    <location>
        <begin position="9"/>
        <end position="64"/>
    </location>
</feature>
<dbReference type="Gene3D" id="3.30.1740.10">
    <property type="entry name" value="Zinc finger, PARP-type"/>
    <property type="match status" value="1"/>
</dbReference>
<dbReference type="PROSITE" id="PS50064">
    <property type="entry name" value="ZF_PARP_2"/>
    <property type="match status" value="1"/>
</dbReference>
<protein>
    <recommendedName>
        <fullName evidence="4">PARP-type domain-containing protein</fullName>
    </recommendedName>
</protein>
<evidence type="ECO:0000259" key="4">
    <source>
        <dbReference type="PROSITE" id="PS50064"/>
    </source>
</evidence>
<keyword evidence="3" id="KW-0862">Zinc</keyword>
<proteinExistence type="predicted"/>
<dbReference type="InterPro" id="IPR001510">
    <property type="entry name" value="Znf_PARP"/>
</dbReference>
<keyword evidence="2" id="KW-0863">Zinc-finger</keyword>
<sequence length="143" mass="17162">MNVVMRWCSRRAKCRWCPDHIEKGQPMVSVVFWNKGDETKRTWNSYFKYHPQCFVDQGLDYLKRNPYSAPKRGRRSKLSETDRRRRFLLVRKFHALEQRKHKIVASYPDRVLVENRLEKQMIDIMLDVSKLGGVPKSWSTKFG</sequence>
<gene>
    <name evidence="5" type="ORF">LCGC14_0392970</name>
</gene>
<evidence type="ECO:0000256" key="1">
    <source>
        <dbReference type="ARBA" id="ARBA00022723"/>
    </source>
</evidence>